<keyword evidence="1" id="KW-1133">Transmembrane helix</keyword>
<dbReference type="InterPro" id="IPR030917">
    <property type="entry name" value="Cyanoexo_CrtB_assoc"/>
</dbReference>
<reference evidence="3" key="1">
    <citation type="journal article" date="2024" name="Algal Res.">
        <title>Biochemical, toxicological and genomic investigation of a high-biomass producing Limnothrix strain isolated from Italian shallow drinking water reservoir.</title>
        <authorList>
            <person name="Simonazzi M."/>
            <person name="Shishido T.K."/>
            <person name="Delbaje E."/>
            <person name="Wahlsten M."/>
            <person name="Fewer D.P."/>
            <person name="Sivonen K."/>
            <person name="Pezzolesi L."/>
            <person name="Pistocchi R."/>
        </authorList>
    </citation>
    <scope>NUCLEOTIDE SEQUENCE [LARGE SCALE GENOMIC DNA]</scope>
    <source>
        <strain evidence="3">LRLZ20PSL1</strain>
    </source>
</reference>
<name>A0ABW7C7S6_9CYAN</name>
<dbReference type="NCBIfam" id="TIGR04533">
    <property type="entry name" value="cyanosortB_assc"/>
    <property type="match status" value="1"/>
</dbReference>
<sequence>MTDSSTSDSQPTSAQNFWGRHRSKLLALGLLGAIALGSLPGYVAGGAWRWQRAGNPSQLKTLRQLPKQGLAIPGWQTQQISQRSLGGEQWLWQPIERVRPQGPGATPNAATQRDRAVLLLMPMKRGRDRPQVEWTALDSGNWLGDGLQTDSEQTLTLAPTGLPPFRARLLRLWTSQHQTYFLLSWYAWPQGGDPAPSQWFWRDQLAQWQQGHTPWVAVSLLLPTDKPLDEWDQNYQARLTDLAQQVQQVLLTGPLKPAPPKVDR</sequence>
<evidence type="ECO:0000256" key="1">
    <source>
        <dbReference type="SAM" id="Phobius"/>
    </source>
</evidence>
<feature type="transmembrane region" description="Helical" evidence="1">
    <location>
        <begin position="25"/>
        <end position="50"/>
    </location>
</feature>
<protein>
    <submittedName>
        <fullName evidence="2">Cyanoexosortase B system-associated protein</fullName>
    </submittedName>
</protein>
<keyword evidence="3" id="KW-1185">Reference proteome</keyword>
<comment type="caution">
    <text evidence="2">The sequence shown here is derived from an EMBL/GenBank/DDBJ whole genome shotgun (WGS) entry which is preliminary data.</text>
</comment>
<proteinExistence type="predicted"/>
<dbReference type="Proteomes" id="UP001604335">
    <property type="component" value="Unassembled WGS sequence"/>
</dbReference>
<keyword evidence="1" id="KW-0472">Membrane</keyword>
<gene>
    <name evidence="2" type="ORF">VPK24_04520</name>
</gene>
<organism evidence="2 3">
    <name type="scientific">Limnothrix redekei LRLZ20PSL1</name>
    <dbReference type="NCBI Taxonomy" id="3112953"/>
    <lineage>
        <taxon>Bacteria</taxon>
        <taxon>Bacillati</taxon>
        <taxon>Cyanobacteriota</taxon>
        <taxon>Cyanophyceae</taxon>
        <taxon>Pseudanabaenales</taxon>
        <taxon>Pseudanabaenaceae</taxon>
        <taxon>Limnothrix</taxon>
    </lineage>
</organism>
<evidence type="ECO:0000313" key="3">
    <source>
        <dbReference type="Proteomes" id="UP001604335"/>
    </source>
</evidence>
<keyword evidence="1" id="KW-0812">Transmembrane</keyword>
<accession>A0ABW7C7S6</accession>
<dbReference type="EMBL" id="JAZAQF010000023">
    <property type="protein sequence ID" value="MFG3816893.1"/>
    <property type="molecule type" value="Genomic_DNA"/>
</dbReference>
<dbReference type="RefSeq" id="WP_393010927.1">
    <property type="nucleotide sequence ID" value="NZ_JAZAQF010000023.1"/>
</dbReference>
<evidence type="ECO:0000313" key="2">
    <source>
        <dbReference type="EMBL" id="MFG3816893.1"/>
    </source>
</evidence>